<feature type="transmembrane region" description="Helical" evidence="9">
    <location>
        <begin position="96"/>
        <end position="119"/>
    </location>
</feature>
<evidence type="ECO:0000256" key="4">
    <source>
        <dbReference type="ARBA" id="ARBA00022692"/>
    </source>
</evidence>
<comment type="function">
    <text evidence="8">Part of the ABC transporter complex CysAWTP (TC 3.A.1.6.1) involved in sulfate/thiosulfate import. Probably responsible for the translocation of the substrate across the membrane.</text>
</comment>
<dbReference type="InterPro" id="IPR000515">
    <property type="entry name" value="MetI-like"/>
</dbReference>
<keyword evidence="7 9" id="KW-0472">Membrane</keyword>
<dbReference type="InterPro" id="IPR005667">
    <property type="entry name" value="Sulph_transpt2"/>
</dbReference>
<name>A0A2D2AT59_9CAUL</name>
<dbReference type="InterPro" id="IPR035906">
    <property type="entry name" value="MetI-like_sf"/>
</dbReference>
<dbReference type="AlphaFoldDB" id="A0A2D2AT59"/>
<dbReference type="Pfam" id="PF00528">
    <property type="entry name" value="BPD_transp_1"/>
    <property type="match status" value="1"/>
</dbReference>
<keyword evidence="5 9" id="KW-1133">Transmembrane helix</keyword>
<feature type="transmembrane region" description="Helical" evidence="9">
    <location>
        <begin position="197"/>
        <end position="221"/>
    </location>
</feature>
<dbReference type="InterPro" id="IPR011866">
    <property type="entry name" value="CysW_permease"/>
</dbReference>
<dbReference type="PANTHER" id="PTHR30406:SF9">
    <property type="entry name" value="SULFATE TRANSPORT SYSTEM PERMEASE PROTEIN CYSW"/>
    <property type="match status" value="1"/>
</dbReference>
<feature type="domain" description="ABC transmembrane type-1" evidence="10">
    <location>
        <begin position="61"/>
        <end position="267"/>
    </location>
</feature>
<organism evidence="11 12">
    <name type="scientific">Caulobacter mirabilis</name>
    <dbReference type="NCBI Taxonomy" id="69666"/>
    <lineage>
        <taxon>Bacteria</taxon>
        <taxon>Pseudomonadati</taxon>
        <taxon>Pseudomonadota</taxon>
        <taxon>Alphaproteobacteria</taxon>
        <taxon>Caulobacterales</taxon>
        <taxon>Caulobacteraceae</taxon>
        <taxon>Caulobacter</taxon>
    </lineage>
</organism>
<feature type="transmembrane region" description="Helical" evidence="9">
    <location>
        <begin position="60"/>
        <end position="84"/>
    </location>
</feature>
<evidence type="ECO:0000256" key="5">
    <source>
        <dbReference type="ARBA" id="ARBA00022989"/>
    </source>
</evidence>
<dbReference type="SUPFAM" id="SSF161098">
    <property type="entry name" value="MetI-like"/>
    <property type="match status" value="1"/>
</dbReference>
<evidence type="ECO:0000313" key="12">
    <source>
        <dbReference type="Proteomes" id="UP000228945"/>
    </source>
</evidence>
<evidence type="ECO:0000256" key="6">
    <source>
        <dbReference type="ARBA" id="ARBA00023032"/>
    </source>
</evidence>
<feature type="transmembrane region" description="Helical" evidence="9">
    <location>
        <begin position="241"/>
        <end position="263"/>
    </location>
</feature>
<dbReference type="NCBIfam" id="TIGR02140">
    <property type="entry name" value="permease_CysW"/>
    <property type="match status" value="1"/>
</dbReference>
<comment type="subunit">
    <text evidence="2">The complex is composed of two ATP-binding proteins (CysA), two transmembrane proteins (CysT and CysW) and a solute-binding protein (CysP).</text>
</comment>
<proteinExistence type="predicted"/>
<evidence type="ECO:0000259" key="10">
    <source>
        <dbReference type="PROSITE" id="PS50928"/>
    </source>
</evidence>
<dbReference type="PANTHER" id="PTHR30406">
    <property type="entry name" value="SULFATE TRANSPORT SYSTEM PERMEASE PROTEIN"/>
    <property type="match status" value="1"/>
</dbReference>
<keyword evidence="12" id="KW-1185">Reference proteome</keyword>
<dbReference type="CDD" id="cd06261">
    <property type="entry name" value="TM_PBP2"/>
    <property type="match status" value="1"/>
</dbReference>
<reference evidence="11 12" key="1">
    <citation type="submission" date="2017-10" db="EMBL/GenBank/DDBJ databases">
        <title>Genome sequence of Caulobacter mirabilis FWC38.</title>
        <authorList>
            <person name="Fiebig A."/>
            <person name="Crosson S."/>
        </authorList>
    </citation>
    <scope>NUCLEOTIDE SEQUENCE [LARGE SCALE GENOMIC DNA]</scope>
    <source>
        <strain evidence="11 12">FWC 38</strain>
    </source>
</reference>
<dbReference type="EMBL" id="CP024201">
    <property type="protein sequence ID" value="ATQ41190.1"/>
    <property type="molecule type" value="Genomic_DNA"/>
</dbReference>
<evidence type="ECO:0000256" key="8">
    <source>
        <dbReference type="ARBA" id="ARBA00025323"/>
    </source>
</evidence>
<evidence type="ECO:0000256" key="3">
    <source>
        <dbReference type="ARBA" id="ARBA00022448"/>
    </source>
</evidence>
<feature type="transmembrane region" description="Helical" evidence="9">
    <location>
        <begin position="139"/>
        <end position="157"/>
    </location>
</feature>
<dbReference type="NCBIfam" id="TIGR00969">
    <property type="entry name" value="3a0106s02"/>
    <property type="match status" value="1"/>
</dbReference>
<dbReference type="GO" id="GO:0005886">
    <property type="term" value="C:plasma membrane"/>
    <property type="evidence" value="ECO:0007669"/>
    <property type="project" value="UniProtKB-SubCell"/>
</dbReference>
<evidence type="ECO:0000256" key="7">
    <source>
        <dbReference type="ARBA" id="ARBA00023136"/>
    </source>
</evidence>
<dbReference type="RefSeq" id="WP_099620447.1">
    <property type="nucleotide sequence ID" value="NZ_CP024201.1"/>
</dbReference>
<keyword evidence="6" id="KW-0764">Sulfate transport</keyword>
<dbReference type="KEGG" id="cmb:CSW64_01565"/>
<accession>A0A2D2AT59</accession>
<evidence type="ECO:0000313" key="11">
    <source>
        <dbReference type="EMBL" id="ATQ41190.1"/>
    </source>
</evidence>
<dbReference type="GO" id="GO:0015419">
    <property type="term" value="F:ABC-type sulfate transporter activity"/>
    <property type="evidence" value="ECO:0007669"/>
    <property type="project" value="InterPro"/>
</dbReference>
<keyword evidence="3" id="KW-0813">Transport</keyword>
<gene>
    <name evidence="11" type="primary">cysW</name>
    <name evidence="11" type="ORF">CSW64_01565</name>
</gene>
<evidence type="ECO:0000256" key="1">
    <source>
        <dbReference type="ARBA" id="ARBA00004651"/>
    </source>
</evidence>
<evidence type="ECO:0000256" key="2">
    <source>
        <dbReference type="ARBA" id="ARBA00011779"/>
    </source>
</evidence>
<keyword evidence="4 9" id="KW-0812">Transmembrane</keyword>
<protein>
    <submittedName>
        <fullName evidence="11">Sulfate ABC transporter permease subunit CysW</fullName>
    </submittedName>
</protein>
<dbReference type="Gene3D" id="1.10.3720.10">
    <property type="entry name" value="MetI-like"/>
    <property type="match status" value="1"/>
</dbReference>
<dbReference type="OrthoDB" id="9808399at2"/>
<sequence length="276" mass="29535">MTPRTRAGDGPAARRALLALAVGLSALLFGAPLAMVLGRALAMGWGVYVEKIADPFTLHAIWLTVTTSLIVVPINIGFGLAAAWAITRHQFPGKRLLTTLIELPVSVSPIVAGVAYLFLYGSLGVLGPFLQDQGWRIMFTVPAIWLASLFVTSPYVARELITLMRSQGADEEEAAVSLGAGGWTTFLRVTLPKIRWALFYGAVLCNARVMGEFGAVSVVSGKIRGKTETLPLHIEVLFNDYNATGAFVAASILALLALVTLALKTLAEWRLERASG</sequence>
<evidence type="ECO:0000256" key="9">
    <source>
        <dbReference type="SAM" id="Phobius"/>
    </source>
</evidence>
<dbReference type="Proteomes" id="UP000228945">
    <property type="component" value="Chromosome"/>
</dbReference>
<comment type="subcellular location">
    <subcellularLocation>
        <location evidence="1">Cell membrane</location>
        <topology evidence="1">Multi-pass membrane protein</topology>
    </subcellularLocation>
</comment>
<dbReference type="PROSITE" id="PS50928">
    <property type="entry name" value="ABC_TM1"/>
    <property type="match status" value="1"/>
</dbReference>